<keyword evidence="3" id="KW-1185">Reference proteome</keyword>
<sequence length="91" mass="9839">MSRSKTKVQRPPHRGAGQAGPDGHDGRATSIAGLQVVEGVHEMKHPTSSYRKQKNLDAKECPIKKSKLGQPDLEEPDVEGIGMTSIGERIP</sequence>
<reference evidence="2 3" key="1">
    <citation type="submission" date="2024-01" db="EMBL/GenBank/DDBJ databases">
        <title>Genome assemblies of Stephania.</title>
        <authorList>
            <person name="Yang L."/>
        </authorList>
    </citation>
    <scope>NUCLEOTIDE SEQUENCE [LARGE SCALE GENOMIC DNA]</scope>
    <source>
        <strain evidence="2">JXDWG</strain>
        <tissue evidence="2">Leaf</tissue>
    </source>
</reference>
<gene>
    <name evidence="2" type="ORF">Scep_007538</name>
</gene>
<proteinExistence type="predicted"/>
<dbReference type="Proteomes" id="UP001419268">
    <property type="component" value="Unassembled WGS sequence"/>
</dbReference>
<comment type="caution">
    <text evidence="2">The sequence shown here is derived from an EMBL/GenBank/DDBJ whole genome shotgun (WGS) entry which is preliminary data.</text>
</comment>
<evidence type="ECO:0000313" key="2">
    <source>
        <dbReference type="EMBL" id="KAK9148781.1"/>
    </source>
</evidence>
<feature type="compositionally biased region" description="Basic and acidic residues" evidence="1">
    <location>
        <begin position="54"/>
        <end position="63"/>
    </location>
</feature>
<dbReference type="AlphaFoldDB" id="A0AAP0PQ54"/>
<name>A0AAP0PQ54_9MAGN</name>
<organism evidence="2 3">
    <name type="scientific">Stephania cephalantha</name>
    <dbReference type="NCBI Taxonomy" id="152367"/>
    <lineage>
        <taxon>Eukaryota</taxon>
        <taxon>Viridiplantae</taxon>
        <taxon>Streptophyta</taxon>
        <taxon>Embryophyta</taxon>
        <taxon>Tracheophyta</taxon>
        <taxon>Spermatophyta</taxon>
        <taxon>Magnoliopsida</taxon>
        <taxon>Ranunculales</taxon>
        <taxon>Menispermaceae</taxon>
        <taxon>Menispermoideae</taxon>
        <taxon>Cissampelideae</taxon>
        <taxon>Stephania</taxon>
    </lineage>
</organism>
<dbReference type="EMBL" id="JBBNAG010000003">
    <property type="protein sequence ID" value="KAK9148781.1"/>
    <property type="molecule type" value="Genomic_DNA"/>
</dbReference>
<protein>
    <submittedName>
        <fullName evidence="2">Uncharacterized protein</fullName>
    </submittedName>
</protein>
<evidence type="ECO:0000256" key="1">
    <source>
        <dbReference type="SAM" id="MobiDB-lite"/>
    </source>
</evidence>
<accession>A0AAP0PQ54</accession>
<feature type="compositionally biased region" description="Basic residues" evidence="1">
    <location>
        <begin position="1"/>
        <end position="13"/>
    </location>
</feature>
<evidence type="ECO:0000313" key="3">
    <source>
        <dbReference type="Proteomes" id="UP001419268"/>
    </source>
</evidence>
<feature type="region of interest" description="Disordered" evidence="1">
    <location>
        <begin position="1"/>
        <end position="91"/>
    </location>
</feature>